<evidence type="ECO:0000256" key="1">
    <source>
        <dbReference type="ARBA" id="ARBA00005165"/>
    </source>
</evidence>
<evidence type="ECO:0000256" key="11">
    <source>
        <dbReference type="RuleBase" id="RU004253"/>
    </source>
</evidence>
<dbReference type="UniPathway" id="UPA00060">
    <property type="reaction ID" value="UER00141"/>
</dbReference>
<dbReference type="InterPro" id="IPR013785">
    <property type="entry name" value="Aldolase_TIM"/>
</dbReference>
<dbReference type="GO" id="GO:0005737">
    <property type="term" value="C:cytoplasm"/>
    <property type="evidence" value="ECO:0007669"/>
    <property type="project" value="TreeGrafter"/>
</dbReference>
<evidence type="ECO:0000256" key="8">
    <source>
        <dbReference type="ARBA" id="ARBA00047883"/>
    </source>
</evidence>
<feature type="domain" description="Thiamine phosphate synthase/TenI" evidence="12">
    <location>
        <begin position="10"/>
        <end position="190"/>
    </location>
</feature>
<dbReference type="NCBIfam" id="TIGR00693">
    <property type="entry name" value="thiE"/>
    <property type="match status" value="1"/>
</dbReference>
<evidence type="ECO:0000256" key="6">
    <source>
        <dbReference type="ARBA" id="ARBA00047334"/>
    </source>
</evidence>
<dbReference type="Gene3D" id="3.20.20.70">
    <property type="entry name" value="Aldolase class I"/>
    <property type="match status" value="1"/>
</dbReference>
<dbReference type="AlphaFoldDB" id="A0A1X7L1X4"/>
<dbReference type="CDD" id="cd00564">
    <property type="entry name" value="TMP_TenI"/>
    <property type="match status" value="1"/>
</dbReference>
<evidence type="ECO:0000256" key="5">
    <source>
        <dbReference type="ARBA" id="ARBA00022977"/>
    </source>
</evidence>
<feature type="binding site" evidence="9">
    <location>
        <begin position="187"/>
        <end position="188"/>
    </location>
    <ligand>
        <name>2-[(2R,5Z)-2-carboxy-4-methylthiazol-5(2H)-ylidene]ethyl phosphate</name>
        <dbReference type="ChEBI" id="CHEBI:62899"/>
    </ligand>
</feature>
<dbReference type="InterPro" id="IPR036206">
    <property type="entry name" value="ThiamineP_synth_sf"/>
</dbReference>
<dbReference type="GO" id="GO:0009229">
    <property type="term" value="P:thiamine diphosphate biosynthetic process"/>
    <property type="evidence" value="ECO:0007669"/>
    <property type="project" value="UniProtKB-UniRule"/>
</dbReference>
<feature type="binding site" evidence="9">
    <location>
        <begin position="137"/>
        <end position="139"/>
    </location>
    <ligand>
        <name>2-[(2R,5Z)-2-carboxy-4-methylthiazol-5(2H)-ylidene]ethyl phosphate</name>
        <dbReference type="ChEBI" id="CHEBI:62899"/>
    </ligand>
</feature>
<evidence type="ECO:0000256" key="10">
    <source>
        <dbReference type="RuleBase" id="RU003826"/>
    </source>
</evidence>
<evidence type="ECO:0000259" key="12">
    <source>
        <dbReference type="Pfam" id="PF02581"/>
    </source>
</evidence>
<feature type="binding site" evidence="9">
    <location>
        <position position="140"/>
    </location>
    <ligand>
        <name>4-amino-2-methyl-5-(diphosphooxymethyl)pyrimidine</name>
        <dbReference type="ChEBI" id="CHEBI:57841"/>
    </ligand>
</feature>
<evidence type="ECO:0000313" key="13">
    <source>
        <dbReference type="EMBL" id="SMG47858.1"/>
    </source>
</evidence>
<feature type="binding site" evidence="9">
    <location>
        <position position="72"/>
    </location>
    <ligand>
        <name>4-amino-2-methyl-5-(diphosphooxymethyl)pyrimidine</name>
        <dbReference type="ChEBI" id="CHEBI:57841"/>
    </ligand>
</feature>
<comment type="catalytic activity">
    <reaction evidence="7 9 10">
        <text>2-(2-carboxy-4-methylthiazol-5-yl)ethyl phosphate + 4-amino-2-methyl-5-(diphosphooxymethyl)pyrimidine + 2 H(+) = thiamine phosphate + CO2 + diphosphate</text>
        <dbReference type="Rhea" id="RHEA:47848"/>
        <dbReference type="ChEBI" id="CHEBI:15378"/>
        <dbReference type="ChEBI" id="CHEBI:16526"/>
        <dbReference type="ChEBI" id="CHEBI:33019"/>
        <dbReference type="ChEBI" id="CHEBI:37575"/>
        <dbReference type="ChEBI" id="CHEBI:57841"/>
        <dbReference type="ChEBI" id="CHEBI:62890"/>
        <dbReference type="EC" id="2.5.1.3"/>
    </reaction>
</comment>
<evidence type="ECO:0000256" key="3">
    <source>
        <dbReference type="ARBA" id="ARBA00022723"/>
    </source>
</evidence>
<dbReference type="STRING" id="561720.SAMN06275492_1439"/>
<reference evidence="14" key="1">
    <citation type="submission" date="2017-04" db="EMBL/GenBank/DDBJ databases">
        <authorList>
            <person name="Varghese N."/>
            <person name="Submissions S."/>
        </authorList>
    </citation>
    <scope>NUCLEOTIDE SEQUENCE [LARGE SCALE GENOMIC DNA]</scope>
    <source>
        <strain evidence="14">USBA 82</strain>
    </source>
</reference>
<feature type="binding site" evidence="9">
    <location>
        <position position="73"/>
    </location>
    <ligand>
        <name>Mg(2+)</name>
        <dbReference type="ChEBI" id="CHEBI:18420"/>
    </ligand>
</feature>
<dbReference type="SUPFAM" id="SSF51391">
    <property type="entry name" value="Thiamin phosphate synthase"/>
    <property type="match status" value="1"/>
</dbReference>
<feature type="binding site" evidence="9">
    <location>
        <position position="167"/>
    </location>
    <ligand>
        <name>2-[(2R,5Z)-2-carboxy-4-methylthiazol-5(2H)-ylidene]ethyl phosphate</name>
        <dbReference type="ChEBI" id="CHEBI:62899"/>
    </ligand>
</feature>
<comment type="function">
    <text evidence="9">Condenses 4-methyl-5-(beta-hydroxyethyl)thiazole monophosphate (THZ-P) and 2-methyl-4-amino-5-hydroxymethyl pyrimidine pyrophosphate (HMP-PP) to form thiamine monophosphate (TMP).</text>
</comment>
<keyword evidence="14" id="KW-1185">Reference proteome</keyword>
<feature type="binding site" evidence="9">
    <location>
        <begin position="40"/>
        <end position="44"/>
    </location>
    <ligand>
        <name>4-amino-2-methyl-5-(diphosphooxymethyl)pyrimidine</name>
        <dbReference type="ChEBI" id="CHEBI:57841"/>
    </ligand>
</feature>
<dbReference type="PANTHER" id="PTHR20857:SF15">
    <property type="entry name" value="THIAMINE-PHOSPHATE SYNTHASE"/>
    <property type="match status" value="1"/>
</dbReference>
<keyword evidence="5 9" id="KW-0784">Thiamine biosynthesis</keyword>
<protein>
    <recommendedName>
        <fullName evidence="9">Thiamine-phosphate synthase</fullName>
        <shortName evidence="9">TP synthase</shortName>
        <shortName evidence="9">TPS</shortName>
        <ecNumber evidence="9">2.5.1.3</ecNumber>
    </recommendedName>
    <alternativeName>
        <fullName evidence="9">Thiamine-phosphate pyrophosphorylase</fullName>
        <shortName evidence="9">TMP pyrophosphorylase</shortName>
        <shortName evidence="9">TMP-PPase</shortName>
    </alternativeName>
</protein>
<evidence type="ECO:0000256" key="4">
    <source>
        <dbReference type="ARBA" id="ARBA00022842"/>
    </source>
</evidence>
<name>A0A1X7L1X4_9BACT</name>
<comment type="cofactor">
    <cofactor evidence="9">
        <name>Mg(2+)</name>
        <dbReference type="ChEBI" id="CHEBI:18420"/>
    </cofactor>
    <text evidence="9">Binds 1 Mg(2+) ion per subunit.</text>
</comment>
<comment type="catalytic activity">
    <reaction evidence="6 9 10">
        <text>4-methyl-5-(2-phosphooxyethyl)-thiazole + 4-amino-2-methyl-5-(diphosphooxymethyl)pyrimidine + H(+) = thiamine phosphate + diphosphate</text>
        <dbReference type="Rhea" id="RHEA:22328"/>
        <dbReference type="ChEBI" id="CHEBI:15378"/>
        <dbReference type="ChEBI" id="CHEBI:33019"/>
        <dbReference type="ChEBI" id="CHEBI:37575"/>
        <dbReference type="ChEBI" id="CHEBI:57841"/>
        <dbReference type="ChEBI" id="CHEBI:58296"/>
        <dbReference type="EC" id="2.5.1.3"/>
    </reaction>
</comment>
<accession>A0A1X7L1X4</accession>
<keyword evidence="4 9" id="KW-0460">Magnesium</keyword>
<keyword evidence="2 9" id="KW-0808">Transferase</keyword>
<dbReference type="Pfam" id="PF02581">
    <property type="entry name" value="TMP-TENI"/>
    <property type="match status" value="1"/>
</dbReference>
<dbReference type="PANTHER" id="PTHR20857">
    <property type="entry name" value="THIAMINE-PHOSPHATE PYROPHOSPHORYLASE"/>
    <property type="match status" value="1"/>
</dbReference>
<dbReference type="InterPro" id="IPR034291">
    <property type="entry name" value="TMP_synthase"/>
</dbReference>
<evidence type="ECO:0000313" key="14">
    <source>
        <dbReference type="Proteomes" id="UP000193355"/>
    </source>
</evidence>
<sequence>MKMDPSILSLYVIPDRSIGAPRSLAEQASLALDGGATAIQLRDKAMSSSEMTKIARSLTGLCHNKGAKLFVNDRLEVALTAEADGCHLGQSDYPLSKARKMAPRPFLIGLSVHTPEQARIAEEEGADYIGVGAIFPTGTKDDASVIGLEGLREIARSTTLPIVAIGGIALSNGPSVMEAGASGIAVVSAVVGTSDPTSSARELLKLVRS</sequence>
<gene>
    <name evidence="9" type="primary">thiE</name>
    <name evidence="13" type="ORF">SAMN06275492_1439</name>
</gene>
<dbReference type="EMBL" id="FXBB01000043">
    <property type="protein sequence ID" value="SMG47858.1"/>
    <property type="molecule type" value="Genomic_DNA"/>
</dbReference>
<organism evidence="13 14">
    <name type="scientific">Dethiosulfovibrio salsuginis</name>
    <dbReference type="NCBI Taxonomy" id="561720"/>
    <lineage>
        <taxon>Bacteria</taxon>
        <taxon>Thermotogati</taxon>
        <taxon>Synergistota</taxon>
        <taxon>Synergistia</taxon>
        <taxon>Synergistales</taxon>
        <taxon>Dethiosulfovibrionaceae</taxon>
        <taxon>Dethiosulfovibrio</taxon>
    </lineage>
</organism>
<dbReference type="HAMAP" id="MF_00097">
    <property type="entry name" value="TMP_synthase"/>
    <property type="match status" value="1"/>
</dbReference>
<dbReference type="GO" id="GO:0000287">
    <property type="term" value="F:magnesium ion binding"/>
    <property type="evidence" value="ECO:0007669"/>
    <property type="project" value="UniProtKB-UniRule"/>
</dbReference>
<keyword evidence="3 9" id="KW-0479">Metal-binding</keyword>
<comment type="pathway">
    <text evidence="1 9 11">Cofactor biosynthesis; thiamine diphosphate biosynthesis; thiamine phosphate from 4-amino-2-methyl-5-diphosphomethylpyrimidine and 4-methyl-5-(2-phosphoethyl)-thiazole: step 1/1.</text>
</comment>
<evidence type="ECO:0000256" key="2">
    <source>
        <dbReference type="ARBA" id="ARBA00022679"/>
    </source>
</evidence>
<proteinExistence type="inferred from homology"/>
<comment type="catalytic activity">
    <reaction evidence="8 9 10">
        <text>2-[(2R,5Z)-2-carboxy-4-methylthiazol-5(2H)-ylidene]ethyl phosphate + 4-amino-2-methyl-5-(diphosphooxymethyl)pyrimidine + 2 H(+) = thiamine phosphate + CO2 + diphosphate</text>
        <dbReference type="Rhea" id="RHEA:47844"/>
        <dbReference type="ChEBI" id="CHEBI:15378"/>
        <dbReference type="ChEBI" id="CHEBI:16526"/>
        <dbReference type="ChEBI" id="CHEBI:33019"/>
        <dbReference type="ChEBI" id="CHEBI:37575"/>
        <dbReference type="ChEBI" id="CHEBI:57841"/>
        <dbReference type="ChEBI" id="CHEBI:62899"/>
        <dbReference type="EC" id="2.5.1.3"/>
    </reaction>
</comment>
<dbReference type="InterPro" id="IPR022998">
    <property type="entry name" value="ThiamineP_synth_TenI"/>
</dbReference>
<dbReference type="Proteomes" id="UP000193355">
    <property type="component" value="Unassembled WGS sequence"/>
</dbReference>
<dbReference type="RefSeq" id="WP_234986231.1">
    <property type="nucleotide sequence ID" value="NZ_FXBB01000043.1"/>
</dbReference>
<dbReference type="EC" id="2.5.1.3" evidence="9"/>
<comment type="similarity">
    <text evidence="9 10">Belongs to the thiamine-phosphate synthase family.</text>
</comment>
<feature type="binding site" evidence="9">
    <location>
        <position position="92"/>
    </location>
    <ligand>
        <name>Mg(2+)</name>
        <dbReference type="ChEBI" id="CHEBI:18420"/>
    </ligand>
</feature>
<evidence type="ECO:0000256" key="9">
    <source>
        <dbReference type="HAMAP-Rule" id="MF_00097"/>
    </source>
</evidence>
<feature type="binding site" evidence="9">
    <location>
        <position position="111"/>
    </location>
    <ligand>
        <name>4-amino-2-methyl-5-(diphosphooxymethyl)pyrimidine</name>
        <dbReference type="ChEBI" id="CHEBI:57841"/>
    </ligand>
</feature>
<evidence type="ECO:0000256" key="7">
    <source>
        <dbReference type="ARBA" id="ARBA00047851"/>
    </source>
</evidence>
<dbReference type="GO" id="GO:0004789">
    <property type="term" value="F:thiamine-phosphate diphosphorylase activity"/>
    <property type="evidence" value="ECO:0007669"/>
    <property type="project" value="UniProtKB-UniRule"/>
</dbReference>
<dbReference type="GO" id="GO:0009228">
    <property type="term" value="P:thiamine biosynthetic process"/>
    <property type="evidence" value="ECO:0007669"/>
    <property type="project" value="UniProtKB-KW"/>
</dbReference>
<dbReference type="FunFam" id="3.20.20.70:FF:000096">
    <property type="entry name" value="Thiamine-phosphate synthase"/>
    <property type="match status" value="1"/>
</dbReference>